<reference evidence="1" key="1">
    <citation type="submission" date="2019-12" db="EMBL/GenBank/DDBJ databases">
        <title>Genome sequencing and annotation of Brassica cretica.</title>
        <authorList>
            <person name="Studholme D.J."/>
            <person name="Sarris P."/>
        </authorList>
    </citation>
    <scope>NUCLEOTIDE SEQUENCE</scope>
    <source>
        <strain evidence="1">PFS-109/04</strain>
        <tissue evidence="1">Leaf</tissue>
    </source>
</reference>
<dbReference type="AlphaFoldDB" id="A0A8S9QV93"/>
<proteinExistence type="predicted"/>
<evidence type="ECO:0000313" key="1">
    <source>
        <dbReference type="EMBL" id="KAF3556403.1"/>
    </source>
</evidence>
<sequence>MDLDWGISHFSRSGLKLLARNRIKEAAARGSVAAARASRVAGGWLRRRRRRGSARAGLRLLSLL</sequence>
<gene>
    <name evidence="1" type="ORF">F2Q69_00011146</name>
</gene>
<accession>A0A8S9QV93</accession>
<dbReference type="EMBL" id="QGKX02000996">
    <property type="protein sequence ID" value="KAF3556403.1"/>
    <property type="molecule type" value="Genomic_DNA"/>
</dbReference>
<evidence type="ECO:0000313" key="2">
    <source>
        <dbReference type="Proteomes" id="UP000712600"/>
    </source>
</evidence>
<protein>
    <submittedName>
        <fullName evidence="1">Uncharacterized protein</fullName>
    </submittedName>
</protein>
<comment type="caution">
    <text evidence="1">The sequence shown here is derived from an EMBL/GenBank/DDBJ whole genome shotgun (WGS) entry which is preliminary data.</text>
</comment>
<organism evidence="1 2">
    <name type="scientific">Brassica cretica</name>
    <name type="common">Mustard</name>
    <dbReference type="NCBI Taxonomy" id="69181"/>
    <lineage>
        <taxon>Eukaryota</taxon>
        <taxon>Viridiplantae</taxon>
        <taxon>Streptophyta</taxon>
        <taxon>Embryophyta</taxon>
        <taxon>Tracheophyta</taxon>
        <taxon>Spermatophyta</taxon>
        <taxon>Magnoliopsida</taxon>
        <taxon>eudicotyledons</taxon>
        <taxon>Gunneridae</taxon>
        <taxon>Pentapetalae</taxon>
        <taxon>rosids</taxon>
        <taxon>malvids</taxon>
        <taxon>Brassicales</taxon>
        <taxon>Brassicaceae</taxon>
        <taxon>Brassiceae</taxon>
        <taxon>Brassica</taxon>
    </lineage>
</organism>
<dbReference type="Proteomes" id="UP000712600">
    <property type="component" value="Unassembled WGS sequence"/>
</dbReference>
<name>A0A8S9QV93_BRACR</name>